<dbReference type="PIRSF" id="PIRSF012290">
    <property type="entry name" value="EutL_PduB"/>
    <property type="match status" value="1"/>
</dbReference>
<reference evidence="4" key="1">
    <citation type="journal article" date="2015" name="Genome Announc.">
        <title>Draft Genome Sequence of Chemolithoautotrophic Acetogenic Butanol-Producing Eubacterium limosum ATCC 8486.</title>
        <authorList>
            <person name="Song Y."/>
            <person name="Cho B.K."/>
        </authorList>
    </citation>
    <scope>NUCLEOTIDE SEQUENCE</scope>
    <source>
        <strain evidence="4">ATCC 8486</strain>
    </source>
</reference>
<dbReference type="Proteomes" id="UP001215087">
    <property type="component" value="Unassembled WGS sequence"/>
</dbReference>
<dbReference type="InterPro" id="IPR044870">
    <property type="entry name" value="BMC_CP"/>
</dbReference>
<dbReference type="InterPro" id="IPR037233">
    <property type="entry name" value="CcmK-like_sf"/>
</dbReference>
<evidence type="ECO:0000313" key="6">
    <source>
        <dbReference type="Proteomes" id="UP000192391"/>
    </source>
</evidence>
<dbReference type="OrthoDB" id="3283at2"/>
<dbReference type="InterPro" id="IPR000249">
    <property type="entry name" value="BMC_dom"/>
</dbReference>
<dbReference type="InterPro" id="IPR009193">
    <property type="entry name" value="EutL_PduB"/>
</dbReference>
<dbReference type="Pfam" id="PF00936">
    <property type="entry name" value="BMC"/>
    <property type="match status" value="1"/>
</dbReference>
<dbReference type="RefSeq" id="WP_038350763.1">
    <property type="nucleotide sequence ID" value="NZ_CP019962.1"/>
</dbReference>
<comment type="subcellular location">
    <subcellularLocation>
        <location evidence="1">Bacterial microcompartment</location>
    </subcellularLocation>
</comment>
<evidence type="ECO:0000313" key="5">
    <source>
        <dbReference type="EMBL" id="MDE1471708.1"/>
    </source>
</evidence>
<evidence type="ECO:0000313" key="4">
    <source>
        <dbReference type="EMBL" id="ARD66451.1"/>
    </source>
</evidence>
<dbReference type="Gene3D" id="3.30.70.1710">
    <property type="match status" value="2"/>
</dbReference>
<dbReference type="PROSITE" id="PS51931">
    <property type="entry name" value="BMC_CP"/>
    <property type="match status" value="2"/>
</dbReference>
<dbReference type="GO" id="GO:0031469">
    <property type="term" value="C:bacterial microcompartment"/>
    <property type="evidence" value="ECO:0007669"/>
    <property type="project" value="UniProtKB-SubCell"/>
</dbReference>
<feature type="domain" description="BMC circularly permuted" evidence="3">
    <location>
        <begin position="111"/>
        <end position="217"/>
    </location>
</feature>
<evidence type="ECO:0000259" key="3">
    <source>
        <dbReference type="PROSITE" id="PS51931"/>
    </source>
</evidence>
<gene>
    <name evidence="5" type="primary">eutL</name>
    <name evidence="4" type="ORF">B2M23_13300</name>
    <name evidence="5" type="ORF">PTZ04_15735</name>
</gene>
<dbReference type="SUPFAM" id="SSF143414">
    <property type="entry name" value="CcmK-like"/>
    <property type="match status" value="1"/>
</dbReference>
<reference evidence="6" key="2">
    <citation type="journal article" date="2017" name="Sci. Rep.">
        <title>Determination of the Genome and Primary Transcriptome of Syngas Fermenting Eubacterium limosum ATCC 8486.</title>
        <authorList>
            <person name="Song Y."/>
            <person name="Shin J."/>
            <person name="Jeong Y."/>
            <person name="Jin S."/>
            <person name="Lee J.K."/>
            <person name="Kim D.R."/>
            <person name="Kim S.C."/>
            <person name="Cho S."/>
            <person name="Cho B.K."/>
        </authorList>
    </citation>
    <scope>NUCLEOTIDE SEQUENCE [LARGE SCALE GENOMIC DNA]</scope>
    <source>
        <strain evidence="6">ATCC 8486</strain>
    </source>
</reference>
<evidence type="ECO:0000256" key="1">
    <source>
        <dbReference type="ARBA" id="ARBA00024322"/>
    </source>
</evidence>
<dbReference type="AlphaFoldDB" id="A0A1H0USN3"/>
<name>A0A1H0USN3_EUBLI</name>
<dbReference type="Proteomes" id="UP000192391">
    <property type="component" value="Chromosome"/>
</dbReference>
<dbReference type="SMART" id="SM00877">
    <property type="entry name" value="BMC"/>
    <property type="match status" value="2"/>
</dbReference>
<dbReference type="EMBL" id="JAQSVD010000009">
    <property type="protein sequence ID" value="MDE1471708.1"/>
    <property type="molecule type" value="Genomic_DNA"/>
</dbReference>
<keyword evidence="7" id="KW-1185">Reference proteome</keyword>
<evidence type="ECO:0000313" key="7">
    <source>
        <dbReference type="Proteomes" id="UP001215087"/>
    </source>
</evidence>
<sequence>MKGDRIKTYVLSQKLIPNVDKDMFKELKLPDNHRSIGIFTADNDDAAFIAMDDATKKANIQVAYAESTYGGGSCAWSKYGGEVIGIISGPSPDDVRSGLNYIKEFIETKSSLYSVNEDDSVVYYAYNISRIGKFYANSLGLEEGTSLAYVASAPLESMYALDAALKAANVHVAEFWGPPTVTNCGGALLTGTQSACKAAVDAFANAVAFAVDRPLEI</sequence>
<feature type="domain" description="BMC circularly permuted" evidence="3">
    <location>
        <begin position="1"/>
        <end position="110"/>
    </location>
</feature>
<reference evidence="5 7" key="4">
    <citation type="submission" date="2023-02" db="EMBL/GenBank/DDBJ databases">
        <title>Comparative genome analysis of Eubacterium limosum species.</title>
        <authorList>
            <person name="Bak J.E."/>
        </authorList>
    </citation>
    <scope>NUCLEOTIDE SEQUENCE [LARGE SCALE GENOMIC DNA]</scope>
    <source>
        <strain evidence="5 7">KGMB01548</strain>
    </source>
</reference>
<evidence type="ECO:0000256" key="2">
    <source>
        <dbReference type="ARBA" id="ARBA00024446"/>
    </source>
</evidence>
<protein>
    <submittedName>
        <fullName evidence="4 5">Microcompartment protein EutL</fullName>
    </submittedName>
</protein>
<accession>A0A1H0USN3</accession>
<proteinExistence type="predicted"/>
<dbReference type="EMBL" id="CP019962">
    <property type="protein sequence ID" value="ARD66451.1"/>
    <property type="molecule type" value="Genomic_DNA"/>
</dbReference>
<dbReference type="NCBIfam" id="NF011934">
    <property type="entry name" value="PRK15405.1"/>
    <property type="match status" value="1"/>
</dbReference>
<dbReference type="KEGG" id="elim:B2M23_13300"/>
<reference evidence="4" key="3">
    <citation type="submission" date="2017-02" db="EMBL/GenBank/DDBJ databases">
        <title>Integrative analysis reveals regulation of autotrophic growth of syngas fermenting bacteria at the translational level.</title>
        <authorList>
            <person name="Song Y."/>
            <person name="Shin J."/>
            <person name="Jeong Y."/>
            <person name="Jin S."/>
            <person name="Kim D.R."/>
            <person name="Kim S.C."/>
            <person name="Cho S."/>
            <person name="Cho B.-K."/>
        </authorList>
    </citation>
    <scope>NUCLEOTIDE SEQUENCE</scope>
    <source>
        <strain evidence="4">ATCC 8486</strain>
    </source>
</reference>
<keyword evidence="2" id="KW-1283">Bacterial microcompartment</keyword>
<organism evidence="4 6">
    <name type="scientific">Eubacterium limosum</name>
    <dbReference type="NCBI Taxonomy" id="1736"/>
    <lineage>
        <taxon>Bacteria</taxon>
        <taxon>Bacillati</taxon>
        <taxon>Bacillota</taxon>
        <taxon>Clostridia</taxon>
        <taxon>Eubacteriales</taxon>
        <taxon>Eubacteriaceae</taxon>
        <taxon>Eubacterium</taxon>
    </lineage>
</organism>